<dbReference type="STRING" id="42155.A0A0R3QPK7"/>
<accession>A0A0R3QPK7</accession>
<sequence>MPYDLTEDEKWELLCVTEYDSCKRSQVVDVQVKAMQKNEEAIASGGTKRLLFSSGSQINKHFNLNQLISSGGFGQVYSGTNINTGKVVAIKAESIDAKIPLLRIEATCLEALNHTIRQNYRKPPKEPIPNYYGYGETHNVRYMIMDLCGKNIRELKKSTKEDCFTIVTSLWLMKKMILALKFLHRLGWIHRDVKPANFCVGMQLQGRQELYLVDFGMARHFVARNGVIKTRRESSAFHGTVRYASLTTHRHQDMSRYDDLWSVYYITVENMVGQLPWRYVNEKAEVEKMKENIDLLRQKYGMEANPPASLVVLHRHLCRASFYHEPEYHHIVQEIDLDLTQRNFNADSRLDWQPIQKSCQRFSPNDFEARNHRELLATCDHNTANHNHNRANLNHSNAGIAENDDRSYYFMQSGDNF</sequence>
<dbReference type="Pfam" id="PF00069">
    <property type="entry name" value="Pkinase"/>
    <property type="match status" value="1"/>
</dbReference>
<dbReference type="EMBL" id="UZAG01016054">
    <property type="protein sequence ID" value="VDO25492.1"/>
    <property type="molecule type" value="Genomic_DNA"/>
</dbReference>
<dbReference type="Proteomes" id="UP000280834">
    <property type="component" value="Unassembled WGS sequence"/>
</dbReference>
<name>A0A0R3QPK7_9BILA</name>
<dbReference type="PANTHER" id="PTHR11909">
    <property type="entry name" value="CASEIN KINASE-RELATED"/>
    <property type="match status" value="1"/>
</dbReference>
<dbReference type="InterPro" id="IPR011009">
    <property type="entry name" value="Kinase-like_dom_sf"/>
</dbReference>
<evidence type="ECO:0000313" key="4">
    <source>
        <dbReference type="WBParaSite" id="BTMF_0000964201-mRNA-1"/>
    </source>
</evidence>
<keyword evidence="3" id="KW-1185">Reference proteome</keyword>
<dbReference type="Gene3D" id="1.10.510.10">
    <property type="entry name" value="Transferase(Phosphotransferase) domain 1"/>
    <property type="match status" value="1"/>
</dbReference>
<gene>
    <name evidence="2" type="ORF">BTMF_LOCUS7693</name>
</gene>
<evidence type="ECO:0000259" key="1">
    <source>
        <dbReference type="PROSITE" id="PS50011"/>
    </source>
</evidence>
<dbReference type="GO" id="GO:0004672">
    <property type="term" value="F:protein kinase activity"/>
    <property type="evidence" value="ECO:0007669"/>
    <property type="project" value="InterPro"/>
</dbReference>
<feature type="domain" description="Protein kinase" evidence="1">
    <location>
        <begin position="62"/>
        <end position="344"/>
    </location>
</feature>
<reference evidence="4" key="1">
    <citation type="submission" date="2017-02" db="UniProtKB">
        <authorList>
            <consortium name="WormBaseParasite"/>
        </authorList>
    </citation>
    <scope>IDENTIFICATION</scope>
</reference>
<dbReference type="AlphaFoldDB" id="A0A0R3QPK7"/>
<proteinExistence type="predicted"/>
<dbReference type="SMART" id="SM00220">
    <property type="entry name" value="S_TKc"/>
    <property type="match status" value="1"/>
</dbReference>
<dbReference type="SUPFAM" id="SSF56112">
    <property type="entry name" value="Protein kinase-like (PK-like)"/>
    <property type="match status" value="1"/>
</dbReference>
<dbReference type="InterPro" id="IPR000719">
    <property type="entry name" value="Prot_kinase_dom"/>
</dbReference>
<dbReference type="InterPro" id="IPR050235">
    <property type="entry name" value="CK1_Ser-Thr_kinase"/>
</dbReference>
<reference evidence="2 3" key="2">
    <citation type="submission" date="2018-11" db="EMBL/GenBank/DDBJ databases">
        <authorList>
            <consortium name="Pathogen Informatics"/>
        </authorList>
    </citation>
    <scope>NUCLEOTIDE SEQUENCE [LARGE SCALE GENOMIC DNA]</scope>
</reference>
<protein>
    <submittedName>
        <fullName evidence="4">Protein kinase domain-containing protein</fullName>
    </submittedName>
</protein>
<evidence type="ECO:0000313" key="2">
    <source>
        <dbReference type="EMBL" id="VDO25492.1"/>
    </source>
</evidence>
<dbReference type="GO" id="GO:0005524">
    <property type="term" value="F:ATP binding"/>
    <property type="evidence" value="ECO:0007669"/>
    <property type="project" value="InterPro"/>
</dbReference>
<dbReference type="PROSITE" id="PS50011">
    <property type="entry name" value="PROTEIN_KINASE_DOM"/>
    <property type="match status" value="1"/>
</dbReference>
<dbReference type="WBParaSite" id="BTMF_0000964201-mRNA-1">
    <property type="protein sequence ID" value="BTMF_0000964201-mRNA-1"/>
    <property type="gene ID" value="BTMF_0000964201"/>
</dbReference>
<evidence type="ECO:0000313" key="3">
    <source>
        <dbReference type="Proteomes" id="UP000280834"/>
    </source>
</evidence>
<organism evidence="4">
    <name type="scientific">Brugia timori</name>
    <dbReference type="NCBI Taxonomy" id="42155"/>
    <lineage>
        <taxon>Eukaryota</taxon>
        <taxon>Metazoa</taxon>
        <taxon>Ecdysozoa</taxon>
        <taxon>Nematoda</taxon>
        <taxon>Chromadorea</taxon>
        <taxon>Rhabditida</taxon>
        <taxon>Spirurina</taxon>
        <taxon>Spiruromorpha</taxon>
        <taxon>Filarioidea</taxon>
        <taxon>Onchocercidae</taxon>
        <taxon>Brugia</taxon>
    </lineage>
</organism>